<dbReference type="Proteomes" id="UP000053268">
    <property type="component" value="Unassembled WGS sequence"/>
</dbReference>
<accession>A0A194Q5H9</accession>
<keyword evidence="3" id="KW-1185">Reference proteome</keyword>
<evidence type="ECO:0000313" key="2">
    <source>
        <dbReference type="EMBL" id="KPI98650.1"/>
    </source>
</evidence>
<dbReference type="EMBL" id="KQ459583">
    <property type="protein sequence ID" value="KPI98650.1"/>
    <property type="molecule type" value="Genomic_DNA"/>
</dbReference>
<reference evidence="2 3" key="1">
    <citation type="journal article" date="2015" name="Nat. Commun.">
        <title>Outbred genome sequencing and CRISPR/Cas9 gene editing in butterflies.</title>
        <authorList>
            <person name="Li X."/>
            <person name="Fan D."/>
            <person name="Zhang W."/>
            <person name="Liu G."/>
            <person name="Zhang L."/>
            <person name="Zhao L."/>
            <person name="Fang X."/>
            <person name="Chen L."/>
            <person name="Dong Y."/>
            <person name="Chen Y."/>
            <person name="Ding Y."/>
            <person name="Zhao R."/>
            <person name="Feng M."/>
            <person name="Zhu Y."/>
            <person name="Feng Y."/>
            <person name="Jiang X."/>
            <person name="Zhu D."/>
            <person name="Xiang H."/>
            <person name="Feng X."/>
            <person name="Li S."/>
            <person name="Wang J."/>
            <person name="Zhang G."/>
            <person name="Kronforst M.R."/>
            <person name="Wang W."/>
        </authorList>
    </citation>
    <scope>NUCLEOTIDE SEQUENCE [LARGE SCALE GENOMIC DNA]</scope>
    <source>
        <strain evidence="2">Ya'a_city_454_Px</strain>
        <tissue evidence="2">Whole body</tissue>
    </source>
</reference>
<keyword evidence="1" id="KW-0732">Signal</keyword>
<feature type="chain" id="PRO_5008264057" evidence="1">
    <location>
        <begin position="25"/>
        <end position="69"/>
    </location>
</feature>
<evidence type="ECO:0000313" key="3">
    <source>
        <dbReference type="Proteomes" id="UP000053268"/>
    </source>
</evidence>
<gene>
    <name evidence="2" type="ORF">RR46_04623</name>
</gene>
<feature type="signal peptide" evidence="1">
    <location>
        <begin position="1"/>
        <end position="24"/>
    </location>
</feature>
<sequence length="69" mass="8073">MTRCNWGSMFFYFGLDWLLDTTMSTGNLRKNLFSSLYSLPDVFYISTEFHRDLLSCAEEFYVYGVAVDS</sequence>
<evidence type="ECO:0000256" key="1">
    <source>
        <dbReference type="SAM" id="SignalP"/>
    </source>
</evidence>
<name>A0A194Q5H9_PAPXU</name>
<proteinExistence type="predicted"/>
<dbReference type="AlphaFoldDB" id="A0A194Q5H9"/>
<protein>
    <submittedName>
        <fullName evidence="2">Uncharacterized protein</fullName>
    </submittedName>
</protein>
<organism evidence="2 3">
    <name type="scientific">Papilio xuthus</name>
    <name type="common">Asian swallowtail butterfly</name>
    <dbReference type="NCBI Taxonomy" id="66420"/>
    <lineage>
        <taxon>Eukaryota</taxon>
        <taxon>Metazoa</taxon>
        <taxon>Ecdysozoa</taxon>
        <taxon>Arthropoda</taxon>
        <taxon>Hexapoda</taxon>
        <taxon>Insecta</taxon>
        <taxon>Pterygota</taxon>
        <taxon>Neoptera</taxon>
        <taxon>Endopterygota</taxon>
        <taxon>Lepidoptera</taxon>
        <taxon>Glossata</taxon>
        <taxon>Ditrysia</taxon>
        <taxon>Papilionoidea</taxon>
        <taxon>Papilionidae</taxon>
        <taxon>Papilioninae</taxon>
        <taxon>Papilio</taxon>
    </lineage>
</organism>